<comment type="caution">
    <text evidence="2">The sequence shown here is derived from an EMBL/GenBank/DDBJ whole genome shotgun (WGS) entry which is preliminary data.</text>
</comment>
<sequence length="289" mass="31633">MGSLQRARRPLASQDSGCIKRQARREVTREQAPTLVDWSIVSANGVDVQEDPGAGKGVNSLRSTTFHQSGGPELDLKSFSQALTRRRQAGPGKVHARIGTSPERLLASAVQVGDLDRPRHRPTEESPATRSRLRGGPGSAKSPYLPEVRMQPFRPERCGVVVHLGSDLSAPGTSHIERGRHRAVTPAARCCLLGIYWVVRIRYPARSNGNSQGAVVRWCGPRRTRRRATYGVARPGILGQPHFQQTDDDDVNPKPARSSDSDSEGAARPQWRTIDNCHVFASHAVIITL</sequence>
<reference evidence="2" key="1">
    <citation type="submission" date="2020-03" db="EMBL/GenBank/DDBJ databases">
        <title>Draft Genome Sequence of Cylindrodendrum hubeiense.</title>
        <authorList>
            <person name="Buettner E."/>
            <person name="Kellner H."/>
        </authorList>
    </citation>
    <scope>NUCLEOTIDE SEQUENCE</scope>
    <source>
        <strain evidence="2">IHI 201604</strain>
    </source>
</reference>
<organism evidence="2 3">
    <name type="scientific">Cylindrodendrum hubeiense</name>
    <dbReference type="NCBI Taxonomy" id="595255"/>
    <lineage>
        <taxon>Eukaryota</taxon>
        <taxon>Fungi</taxon>
        <taxon>Dikarya</taxon>
        <taxon>Ascomycota</taxon>
        <taxon>Pezizomycotina</taxon>
        <taxon>Sordariomycetes</taxon>
        <taxon>Hypocreomycetidae</taxon>
        <taxon>Hypocreales</taxon>
        <taxon>Nectriaceae</taxon>
        <taxon>Cylindrodendrum</taxon>
    </lineage>
</organism>
<dbReference type="EMBL" id="JAANBB010000006">
    <property type="protein sequence ID" value="KAF7557243.1"/>
    <property type="molecule type" value="Genomic_DNA"/>
</dbReference>
<accession>A0A9P5HH13</accession>
<feature type="region of interest" description="Disordered" evidence="1">
    <location>
        <begin position="231"/>
        <end position="268"/>
    </location>
</feature>
<evidence type="ECO:0000313" key="3">
    <source>
        <dbReference type="Proteomes" id="UP000722485"/>
    </source>
</evidence>
<keyword evidence="3" id="KW-1185">Reference proteome</keyword>
<feature type="region of interest" description="Disordered" evidence="1">
    <location>
        <begin position="47"/>
        <end position="74"/>
    </location>
</feature>
<evidence type="ECO:0000256" key="1">
    <source>
        <dbReference type="SAM" id="MobiDB-lite"/>
    </source>
</evidence>
<feature type="compositionally biased region" description="Basic and acidic residues" evidence="1">
    <location>
        <begin position="114"/>
        <end position="124"/>
    </location>
</feature>
<dbReference type="Proteomes" id="UP000722485">
    <property type="component" value="Unassembled WGS sequence"/>
</dbReference>
<gene>
    <name evidence="2" type="ORF">G7Z17_g781</name>
</gene>
<evidence type="ECO:0000313" key="2">
    <source>
        <dbReference type="EMBL" id="KAF7557243.1"/>
    </source>
</evidence>
<protein>
    <submittedName>
        <fullName evidence="2">Uncharacterized protein</fullName>
    </submittedName>
</protein>
<name>A0A9P5HH13_9HYPO</name>
<proteinExistence type="predicted"/>
<feature type="region of interest" description="Disordered" evidence="1">
    <location>
        <begin position="109"/>
        <end position="145"/>
    </location>
</feature>
<dbReference type="AlphaFoldDB" id="A0A9P5HH13"/>